<gene>
    <name evidence="1" type="ORF">SDC9_196320</name>
</gene>
<evidence type="ECO:0000313" key="1">
    <source>
        <dbReference type="EMBL" id="MPN48708.1"/>
    </source>
</evidence>
<dbReference type="EMBL" id="VSSQ01111279">
    <property type="protein sequence ID" value="MPN48708.1"/>
    <property type="molecule type" value="Genomic_DNA"/>
</dbReference>
<protein>
    <submittedName>
        <fullName evidence="1">Uncharacterized protein</fullName>
    </submittedName>
</protein>
<name>A0A645IBP5_9ZZZZ</name>
<comment type="caution">
    <text evidence="1">The sequence shown here is derived from an EMBL/GenBank/DDBJ whole genome shotgun (WGS) entry which is preliminary data.</text>
</comment>
<reference evidence="1" key="1">
    <citation type="submission" date="2019-08" db="EMBL/GenBank/DDBJ databases">
        <authorList>
            <person name="Kucharzyk K."/>
            <person name="Murdoch R.W."/>
            <person name="Higgins S."/>
            <person name="Loffler F."/>
        </authorList>
    </citation>
    <scope>NUCLEOTIDE SEQUENCE</scope>
</reference>
<accession>A0A645IBP5</accession>
<sequence length="176" mass="18973">MVGEVNGLGPLQMGVTRHNDIGIFLGCLHKGFLEIQQQPGDVGQFLADIQMGVDRHLVVAAPRRVQFTANRTNTLGQTFLDIHMNIFQSNFKAEITGFDIGQDVFQSFDDQFGLVSGNNAAFGQHPGVGNTAGHVFPVHPAVKRNGGGKLLHHHVSVLGKSAAPQLTHWFSSPLSA</sequence>
<organism evidence="1">
    <name type="scientific">bioreactor metagenome</name>
    <dbReference type="NCBI Taxonomy" id="1076179"/>
    <lineage>
        <taxon>unclassified sequences</taxon>
        <taxon>metagenomes</taxon>
        <taxon>ecological metagenomes</taxon>
    </lineage>
</organism>
<proteinExistence type="predicted"/>
<dbReference type="AlphaFoldDB" id="A0A645IBP5"/>